<reference evidence="6 7" key="1">
    <citation type="journal article" date="2013" name="Genome Announc.">
        <title>Draft Genome Sequence of Rhodococcus rhodnii Strain LMG5362, a Symbiont of Rhodnius prolixus (Hemiptera, Reduviidae, Triatominae), the Principle Vector of Trypanosoma cruzi.</title>
        <authorList>
            <person name="Pachebat J.A."/>
            <person name="van Keulen G."/>
            <person name="Whitten M.M."/>
            <person name="Girdwood S."/>
            <person name="Del Sol R."/>
            <person name="Dyson P.J."/>
            <person name="Facey P.D."/>
        </authorList>
    </citation>
    <scope>NUCLEOTIDE SEQUENCE [LARGE SCALE GENOMIC DNA]</scope>
    <source>
        <strain evidence="6 7">LMG 5362</strain>
    </source>
</reference>
<keyword evidence="3" id="KW-0238">DNA-binding</keyword>
<dbReference type="PATRIC" id="fig|1273125.3.peg.910"/>
<dbReference type="InterPro" id="IPR013325">
    <property type="entry name" value="RNA_pol_sigma_r2"/>
</dbReference>
<dbReference type="GO" id="GO:0016987">
    <property type="term" value="F:sigma factor activity"/>
    <property type="evidence" value="ECO:0007669"/>
    <property type="project" value="UniProtKB-KW"/>
</dbReference>
<evidence type="ECO:0000256" key="3">
    <source>
        <dbReference type="ARBA" id="ARBA00023125"/>
    </source>
</evidence>
<dbReference type="Pfam" id="PF04542">
    <property type="entry name" value="Sigma70_r2"/>
    <property type="match status" value="1"/>
</dbReference>
<dbReference type="PANTHER" id="PTHR30385:SF4">
    <property type="entry name" value="RNA POLYMERASE SIGMA-E FACTOR"/>
    <property type="match status" value="1"/>
</dbReference>
<keyword evidence="4" id="KW-0804">Transcription</keyword>
<keyword evidence="1" id="KW-0805">Transcription regulation</keyword>
<dbReference type="Gene3D" id="1.10.10.10">
    <property type="entry name" value="Winged helix-like DNA-binding domain superfamily/Winged helix DNA-binding domain"/>
    <property type="match status" value="2"/>
</dbReference>
<dbReference type="PANTHER" id="PTHR30385">
    <property type="entry name" value="SIGMA FACTOR F FLAGELLAR"/>
    <property type="match status" value="1"/>
</dbReference>
<dbReference type="GO" id="GO:0003677">
    <property type="term" value="F:DNA binding"/>
    <property type="evidence" value="ECO:0007669"/>
    <property type="project" value="UniProtKB-KW"/>
</dbReference>
<dbReference type="Gene3D" id="1.20.120.1810">
    <property type="match status" value="1"/>
</dbReference>
<dbReference type="EMBL" id="APMY01000028">
    <property type="protein sequence ID" value="EOM77699.1"/>
    <property type="molecule type" value="Genomic_DNA"/>
</dbReference>
<organism evidence="6 7">
    <name type="scientific">Rhodococcus rhodnii LMG 5362</name>
    <dbReference type="NCBI Taxonomy" id="1273125"/>
    <lineage>
        <taxon>Bacteria</taxon>
        <taxon>Bacillati</taxon>
        <taxon>Actinomycetota</taxon>
        <taxon>Actinomycetes</taxon>
        <taxon>Mycobacteriales</taxon>
        <taxon>Nocardiaceae</taxon>
        <taxon>Rhodococcus</taxon>
    </lineage>
</organism>
<evidence type="ECO:0000313" key="7">
    <source>
        <dbReference type="Proteomes" id="UP000013525"/>
    </source>
</evidence>
<dbReference type="AlphaFoldDB" id="R7WU56"/>
<evidence type="ECO:0000259" key="5">
    <source>
        <dbReference type="Pfam" id="PF04542"/>
    </source>
</evidence>
<dbReference type="NCBIfam" id="TIGR02937">
    <property type="entry name" value="sigma70-ECF"/>
    <property type="match status" value="1"/>
</dbReference>
<evidence type="ECO:0000313" key="6">
    <source>
        <dbReference type="EMBL" id="EOM77699.1"/>
    </source>
</evidence>
<dbReference type="GO" id="GO:0006352">
    <property type="term" value="P:DNA-templated transcription initiation"/>
    <property type="evidence" value="ECO:0007669"/>
    <property type="project" value="InterPro"/>
</dbReference>
<dbReference type="Proteomes" id="UP000013525">
    <property type="component" value="Unassembled WGS sequence"/>
</dbReference>
<keyword evidence="2" id="KW-0731">Sigma factor</keyword>
<sequence>MPMTITPHPVTAEHLRTADENGCETQNHDPAAEFAALPPDDPGRACALAAAVDHAMPIARAAARRYSGRGQPLEDLMQVAYCGLIAALHRFDPGAGASFSTYGSTVVHGEIRKYFRDCTWPVHVPRSAREIRGSLGEVRTELEHRLGRPPSNGELASHYDVSRAVIANAEAAQSCYRTEQLDLVHEPTAEDGASDVALDVRASLRPAIARMSRRRTRILHERFVLDRTQSRIAAEIGCSQVQVSRELRQILATLRDALVRDGHPITTSC</sequence>
<dbReference type="InterPro" id="IPR036388">
    <property type="entry name" value="WH-like_DNA-bd_sf"/>
</dbReference>
<evidence type="ECO:0000256" key="4">
    <source>
        <dbReference type="ARBA" id="ARBA00023163"/>
    </source>
</evidence>
<dbReference type="eggNOG" id="COG1191">
    <property type="taxonomic scope" value="Bacteria"/>
</dbReference>
<evidence type="ECO:0000256" key="2">
    <source>
        <dbReference type="ARBA" id="ARBA00023082"/>
    </source>
</evidence>
<feature type="domain" description="RNA polymerase sigma-70 region 2" evidence="5">
    <location>
        <begin position="54"/>
        <end position="117"/>
    </location>
</feature>
<evidence type="ECO:0000256" key="1">
    <source>
        <dbReference type="ARBA" id="ARBA00023015"/>
    </source>
</evidence>
<proteinExistence type="predicted"/>
<comment type="caution">
    <text evidence="6">The sequence shown here is derived from an EMBL/GenBank/DDBJ whole genome shotgun (WGS) entry which is preliminary data.</text>
</comment>
<gene>
    <name evidence="6" type="ORF">Rrhod_0940</name>
</gene>
<dbReference type="InterPro" id="IPR014284">
    <property type="entry name" value="RNA_pol_sigma-70_dom"/>
</dbReference>
<dbReference type="SUPFAM" id="SSF88659">
    <property type="entry name" value="Sigma3 and sigma4 domains of RNA polymerase sigma factors"/>
    <property type="match status" value="2"/>
</dbReference>
<name>R7WU56_9NOCA</name>
<dbReference type="SUPFAM" id="SSF88946">
    <property type="entry name" value="Sigma2 domain of RNA polymerase sigma factors"/>
    <property type="match status" value="1"/>
</dbReference>
<dbReference type="InterPro" id="IPR013324">
    <property type="entry name" value="RNA_pol_sigma_r3/r4-like"/>
</dbReference>
<accession>R7WU56</accession>
<protein>
    <submittedName>
        <fullName evidence="6">RNA polymerase sigma factor SigF</fullName>
    </submittedName>
</protein>
<dbReference type="InterPro" id="IPR007627">
    <property type="entry name" value="RNA_pol_sigma70_r2"/>
</dbReference>
<keyword evidence="7" id="KW-1185">Reference proteome</keyword>